<reference evidence="2 3" key="1">
    <citation type="journal article" date="2009" name="Nature">
        <title>The Sorghum bicolor genome and the diversification of grasses.</title>
        <authorList>
            <person name="Paterson A.H."/>
            <person name="Bowers J.E."/>
            <person name="Bruggmann R."/>
            <person name="Dubchak I."/>
            <person name="Grimwood J."/>
            <person name="Gundlach H."/>
            <person name="Haberer G."/>
            <person name="Hellsten U."/>
            <person name="Mitros T."/>
            <person name="Poliakov A."/>
            <person name="Schmutz J."/>
            <person name="Spannagl M."/>
            <person name="Tang H."/>
            <person name="Wang X."/>
            <person name="Wicker T."/>
            <person name="Bharti A.K."/>
            <person name="Chapman J."/>
            <person name="Feltus F.A."/>
            <person name="Gowik U."/>
            <person name="Grigoriev I.V."/>
            <person name="Lyons E."/>
            <person name="Maher C.A."/>
            <person name="Martis M."/>
            <person name="Narechania A."/>
            <person name="Otillar R.P."/>
            <person name="Penning B.W."/>
            <person name="Salamov A.A."/>
            <person name="Wang Y."/>
            <person name="Zhang L."/>
            <person name="Carpita N.C."/>
            <person name="Freeling M."/>
            <person name="Gingle A.R."/>
            <person name="Hash C.T."/>
            <person name="Keller B."/>
            <person name="Klein P."/>
            <person name="Kresovich S."/>
            <person name="McCann M.C."/>
            <person name="Ming R."/>
            <person name="Peterson D.G."/>
            <person name="Mehboob-ur-Rahman"/>
            <person name="Ware D."/>
            <person name="Westhoff P."/>
            <person name="Mayer K.F."/>
            <person name="Messing J."/>
            <person name="Rokhsar D.S."/>
        </authorList>
    </citation>
    <scope>NUCLEOTIDE SEQUENCE [LARGE SCALE GENOMIC DNA]</scope>
    <source>
        <strain evidence="3">cv. BTx623</strain>
    </source>
</reference>
<organism evidence="2 3">
    <name type="scientific">Sorghum bicolor</name>
    <name type="common">Sorghum</name>
    <name type="synonym">Sorghum vulgare</name>
    <dbReference type="NCBI Taxonomy" id="4558"/>
    <lineage>
        <taxon>Eukaryota</taxon>
        <taxon>Viridiplantae</taxon>
        <taxon>Streptophyta</taxon>
        <taxon>Embryophyta</taxon>
        <taxon>Tracheophyta</taxon>
        <taxon>Spermatophyta</taxon>
        <taxon>Magnoliopsida</taxon>
        <taxon>Liliopsida</taxon>
        <taxon>Poales</taxon>
        <taxon>Poaceae</taxon>
        <taxon>PACMAD clade</taxon>
        <taxon>Panicoideae</taxon>
        <taxon>Andropogonodae</taxon>
        <taxon>Andropogoneae</taxon>
        <taxon>Sorghinae</taxon>
        <taxon>Sorghum</taxon>
    </lineage>
</organism>
<feature type="region of interest" description="Disordered" evidence="1">
    <location>
        <begin position="1"/>
        <end position="29"/>
    </location>
</feature>
<evidence type="ECO:0000256" key="1">
    <source>
        <dbReference type="SAM" id="MobiDB-lite"/>
    </source>
</evidence>
<evidence type="ECO:0000313" key="2">
    <source>
        <dbReference type="EMBL" id="OQU82940.1"/>
    </source>
</evidence>
<name>A0A1Z5RGP9_SORBI</name>
<reference evidence="3" key="2">
    <citation type="journal article" date="2018" name="Plant J.">
        <title>The Sorghum bicolor reference genome: improved assembly, gene annotations, a transcriptome atlas, and signatures of genome organization.</title>
        <authorList>
            <person name="McCormick R.F."/>
            <person name="Truong S.K."/>
            <person name="Sreedasyam A."/>
            <person name="Jenkins J."/>
            <person name="Shu S."/>
            <person name="Sims D."/>
            <person name="Kennedy M."/>
            <person name="Amirebrahimi M."/>
            <person name="Weers B.D."/>
            <person name="McKinley B."/>
            <person name="Mattison A."/>
            <person name="Morishige D.T."/>
            <person name="Grimwood J."/>
            <person name="Schmutz J."/>
            <person name="Mullet J.E."/>
        </authorList>
    </citation>
    <scope>NUCLEOTIDE SEQUENCE [LARGE SCALE GENOMIC DNA]</scope>
    <source>
        <strain evidence="3">cv. BTx623</strain>
    </source>
</reference>
<feature type="compositionally biased region" description="Low complexity" evidence="1">
    <location>
        <begin position="1"/>
        <end position="16"/>
    </location>
</feature>
<sequence length="115" mass="12864">MTGGSLSAGTGSATLGPLPSRTTRTSSDMAEAHASLVQLDTIEHQPLMLQPPGQHKAERRRRSAGAIDLTRCCTRGPRWRRSSGWRRKVTSRCIEWLERHRKAARQGTRVPRHNN</sequence>
<dbReference type="EMBL" id="CM000764">
    <property type="protein sequence ID" value="OQU82940.1"/>
    <property type="molecule type" value="Genomic_DNA"/>
</dbReference>
<keyword evidence="3" id="KW-1185">Reference proteome</keyword>
<evidence type="ECO:0000313" key="3">
    <source>
        <dbReference type="Proteomes" id="UP000000768"/>
    </source>
</evidence>
<dbReference type="Gramene" id="OQU82940">
    <property type="protein sequence ID" value="OQU82940"/>
    <property type="gene ID" value="SORBI_3005G048250"/>
</dbReference>
<protein>
    <submittedName>
        <fullName evidence="2">Uncharacterized protein</fullName>
    </submittedName>
</protein>
<dbReference type="AlphaFoldDB" id="A0A1Z5RGP9"/>
<dbReference type="Proteomes" id="UP000000768">
    <property type="component" value="Chromosome 5"/>
</dbReference>
<proteinExistence type="predicted"/>
<accession>A0A1Z5RGP9</accession>
<gene>
    <name evidence="2" type="ORF">SORBI_3005G048250</name>
</gene>
<dbReference type="InParanoid" id="A0A1Z5RGP9"/>